<dbReference type="UniPathway" id="UPA00053">
    <property type="reaction ID" value="UER00088"/>
</dbReference>
<feature type="binding site" evidence="7">
    <location>
        <position position="154"/>
    </location>
    <ligand>
        <name>substrate</name>
    </ligand>
</feature>
<comment type="pathway">
    <text evidence="7">Metabolic intermediate biosynthesis; chorismate biosynthesis; chorismate from D-erythrose 4-phosphate and phosphoenolpyruvate: step 5/7.</text>
</comment>
<dbReference type="GO" id="GO:0008652">
    <property type="term" value="P:amino acid biosynthetic process"/>
    <property type="evidence" value="ECO:0007669"/>
    <property type="project" value="UniProtKB-KW"/>
</dbReference>
<dbReference type="EMBL" id="SCFB01000001">
    <property type="protein sequence ID" value="RZI47129.1"/>
    <property type="molecule type" value="Genomic_DNA"/>
</dbReference>
<dbReference type="InterPro" id="IPR031322">
    <property type="entry name" value="Shikimate/glucono_kinase"/>
</dbReference>
<dbReference type="OrthoDB" id="9800332at2"/>
<feature type="binding site" evidence="7">
    <location>
        <position position="51"/>
    </location>
    <ligand>
        <name>substrate</name>
    </ligand>
</feature>
<comment type="subcellular location">
    <subcellularLocation>
        <location evidence="7">Cytoplasm</location>
    </subcellularLocation>
</comment>
<organism evidence="8 9">
    <name type="scientific">Candidatus Finniella inopinata</name>
    <dbReference type="NCBI Taxonomy" id="1696036"/>
    <lineage>
        <taxon>Bacteria</taxon>
        <taxon>Pseudomonadati</taxon>
        <taxon>Pseudomonadota</taxon>
        <taxon>Alphaproteobacteria</taxon>
        <taxon>Holosporales</taxon>
        <taxon>Candidatus Paracaedibacteraceae</taxon>
        <taxon>Candidatus Finniella</taxon>
    </lineage>
</organism>
<evidence type="ECO:0000256" key="3">
    <source>
        <dbReference type="ARBA" id="ARBA00022741"/>
    </source>
</evidence>
<evidence type="ECO:0000313" key="9">
    <source>
        <dbReference type="Proteomes" id="UP000293550"/>
    </source>
</evidence>
<dbReference type="Pfam" id="PF01202">
    <property type="entry name" value="SKI"/>
    <property type="match status" value="1"/>
</dbReference>
<evidence type="ECO:0000256" key="1">
    <source>
        <dbReference type="ARBA" id="ARBA00022605"/>
    </source>
</evidence>
<dbReference type="GO" id="GO:0000287">
    <property type="term" value="F:magnesium ion binding"/>
    <property type="evidence" value="ECO:0007669"/>
    <property type="project" value="UniProtKB-UniRule"/>
</dbReference>
<dbReference type="RefSeq" id="WP_130153241.1">
    <property type="nucleotide sequence ID" value="NZ_SCFB01000001.1"/>
</dbReference>
<dbReference type="PANTHER" id="PTHR21087">
    <property type="entry name" value="SHIKIMATE KINASE"/>
    <property type="match status" value="1"/>
</dbReference>
<feature type="binding site" evidence="7">
    <location>
        <position position="33"/>
    </location>
    <ligand>
        <name>Mg(2+)</name>
        <dbReference type="ChEBI" id="CHEBI:18420"/>
    </ligand>
</feature>
<keyword evidence="9" id="KW-1185">Reference proteome</keyword>
<comment type="cofactor">
    <cofactor evidence="7">
        <name>Mg(2+)</name>
        <dbReference type="ChEBI" id="CHEBI:18420"/>
    </cofactor>
    <text evidence="7">Binds 1 Mg(2+) ion per subunit.</text>
</comment>
<sequence length="200" mass="22566">MMYSHSSRPQSTTISFMPPKTIVLVGLMGSGKTSIGRRLSKRLELPFYDSDHEVEAAAGCPIKEILSVFGEQAFLSGEHRVITRLLDQPIHVLATGGGSLNNLETQKLIKEKAISVWLKADIETLVARVSRRNDRPLLTQGNQRETLESLIAERYPIYESADIHVETLDEPTNVTVDRVIQEMSEYVRIHYPHHYVLKSV</sequence>
<dbReference type="PANTHER" id="PTHR21087:SF16">
    <property type="entry name" value="SHIKIMATE KINASE 1, CHLOROPLASTIC"/>
    <property type="match status" value="1"/>
</dbReference>
<dbReference type="NCBIfam" id="NF010552">
    <property type="entry name" value="PRK13946.1"/>
    <property type="match status" value="1"/>
</dbReference>
<dbReference type="GO" id="GO:0009073">
    <property type="term" value="P:aromatic amino acid family biosynthetic process"/>
    <property type="evidence" value="ECO:0007669"/>
    <property type="project" value="UniProtKB-KW"/>
</dbReference>
<gene>
    <name evidence="7" type="primary">aroK</name>
    <name evidence="8" type="ORF">EQU50_00670</name>
</gene>
<keyword evidence="1 7" id="KW-0028">Amino-acid biosynthesis</keyword>
<protein>
    <recommendedName>
        <fullName evidence="7">Shikimate kinase</fullName>
        <shortName evidence="7">SK</shortName>
        <ecNumber evidence="7">2.7.1.71</ecNumber>
    </recommendedName>
</protein>
<dbReference type="GO" id="GO:0009423">
    <property type="term" value="P:chorismate biosynthetic process"/>
    <property type="evidence" value="ECO:0007669"/>
    <property type="project" value="UniProtKB-UniRule"/>
</dbReference>
<dbReference type="InterPro" id="IPR000623">
    <property type="entry name" value="Shikimate_kinase/TSH1"/>
</dbReference>
<comment type="catalytic activity">
    <reaction evidence="7">
        <text>shikimate + ATP = 3-phosphoshikimate + ADP + H(+)</text>
        <dbReference type="Rhea" id="RHEA:13121"/>
        <dbReference type="ChEBI" id="CHEBI:15378"/>
        <dbReference type="ChEBI" id="CHEBI:30616"/>
        <dbReference type="ChEBI" id="CHEBI:36208"/>
        <dbReference type="ChEBI" id="CHEBI:145989"/>
        <dbReference type="ChEBI" id="CHEBI:456216"/>
        <dbReference type="EC" id="2.7.1.71"/>
    </reaction>
</comment>
<reference evidence="8 9" key="1">
    <citation type="submission" date="2018-10" db="EMBL/GenBank/DDBJ databases">
        <title>An updated phylogeny of the Alphaproteobacteria reveals that the parasitic Rickettsiales and Holosporales have independent origins.</title>
        <authorList>
            <person name="Munoz-Gomez S.A."/>
            <person name="Hess S."/>
            <person name="Burger G."/>
            <person name="Lang B.F."/>
            <person name="Susko E."/>
            <person name="Slamovits C.H."/>
            <person name="Roger A.J."/>
        </authorList>
    </citation>
    <scope>NUCLEOTIDE SEQUENCE [LARGE SCALE GENOMIC DNA]</scope>
    <source>
        <strain evidence="8">HOLO01</strain>
    </source>
</reference>
<feature type="binding site" evidence="7">
    <location>
        <position position="97"/>
    </location>
    <ligand>
        <name>substrate</name>
    </ligand>
</feature>
<name>A0A4Q7DLA2_9PROT</name>
<dbReference type="HAMAP" id="MF_00109">
    <property type="entry name" value="Shikimate_kinase"/>
    <property type="match status" value="1"/>
</dbReference>
<keyword evidence="5 7" id="KW-0067">ATP-binding</keyword>
<feature type="binding site" evidence="7">
    <location>
        <begin position="29"/>
        <end position="34"/>
    </location>
    <ligand>
        <name>ATP</name>
        <dbReference type="ChEBI" id="CHEBI:30616"/>
    </ligand>
</feature>
<keyword evidence="3 7" id="KW-0547">Nucleotide-binding</keyword>
<evidence type="ECO:0000256" key="4">
    <source>
        <dbReference type="ARBA" id="ARBA00022777"/>
    </source>
</evidence>
<dbReference type="Gene3D" id="3.40.50.300">
    <property type="entry name" value="P-loop containing nucleotide triphosphate hydrolases"/>
    <property type="match status" value="1"/>
</dbReference>
<dbReference type="GO" id="GO:0005829">
    <property type="term" value="C:cytosol"/>
    <property type="evidence" value="ECO:0007669"/>
    <property type="project" value="TreeGrafter"/>
</dbReference>
<dbReference type="EC" id="2.7.1.71" evidence="7"/>
<keyword evidence="7" id="KW-0963">Cytoplasm</keyword>
<dbReference type="InterPro" id="IPR027417">
    <property type="entry name" value="P-loop_NTPase"/>
</dbReference>
<evidence type="ECO:0000256" key="6">
    <source>
        <dbReference type="ARBA" id="ARBA00023141"/>
    </source>
</evidence>
<evidence type="ECO:0000313" key="8">
    <source>
        <dbReference type="EMBL" id="RZI47129.1"/>
    </source>
</evidence>
<keyword evidence="6 7" id="KW-0057">Aromatic amino acid biosynthesis</keyword>
<evidence type="ECO:0000256" key="7">
    <source>
        <dbReference type="HAMAP-Rule" id="MF_00109"/>
    </source>
</evidence>
<comment type="function">
    <text evidence="7">Catalyzes the specific phosphorylation of the 3-hydroxyl group of shikimic acid using ATP as a cosubstrate.</text>
</comment>
<accession>A0A4Q7DLA2</accession>
<keyword evidence="7" id="KW-0460">Magnesium</keyword>
<comment type="subunit">
    <text evidence="7">Monomer.</text>
</comment>
<proteinExistence type="inferred from homology"/>
<dbReference type="SUPFAM" id="SSF52540">
    <property type="entry name" value="P-loop containing nucleoside triphosphate hydrolases"/>
    <property type="match status" value="1"/>
</dbReference>
<keyword evidence="7" id="KW-0479">Metal-binding</keyword>
<keyword evidence="4 7" id="KW-0418">Kinase</keyword>
<dbReference type="GO" id="GO:0005524">
    <property type="term" value="F:ATP binding"/>
    <property type="evidence" value="ECO:0007669"/>
    <property type="project" value="UniProtKB-UniRule"/>
</dbReference>
<comment type="caution">
    <text evidence="7">Lacks conserved residue(s) required for the propagation of feature annotation.</text>
</comment>
<keyword evidence="2 7" id="KW-0808">Transferase</keyword>
<dbReference type="CDD" id="cd00464">
    <property type="entry name" value="SK"/>
    <property type="match status" value="1"/>
</dbReference>
<dbReference type="GO" id="GO:0004765">
    <property type="term" value="F:shikimate kinase activity"/>
    <property type="evidence" value="ECO:0007669"/>
    <property type="project" value="UniProtKB-UniRule"/>
</dbReference>
<dbReference type="Proteomes" id="UP000293550">
    <property type="component" value="Unassembled WGS sequence"/>
</dbReference>
<comment type="caution">
    <text evidence="8">The sequence shown here is derived from an EMBL/GenBank/DDBJ whole genome shotgun (WGS) entry which is preliminary data.</text>
</comment>
<evidence type="ECO:0000256" key="5">
    <source>
        <dbReference type="ARBA" id="ARBA00022840"/>
    </source>
</evidence>
<comment type="similarity">
    <text evidence="7">Belongs to the shikimate kinase family.</text>
</comment>
<feature type="binding site" evidence="7">
    <location>
        <position position="135"/>
    </location>
    <ligand>
        <name>ATP</name>
        <dbReference type="ChEBI" id="CHEBI:30616"/>
    </ligand>
</feature>
<evidence type="ECO:0000256" key="2">
    <source>
        <dbReference type="ARBA" id="ARBA00022679"/>
    </source>
</evidence>
<dbReference type="AlphaFoldDB" id="A0A4Q7DLA2"/>
<dbReference type="PRINTS" id="PR01100">
    <property type="entry name" value="SHIKIMTKNASE"/>
</dbReference>